<organism evidence="1">
    <name type="scientific">uncultured Armatimonadetes bacterium</name>
    <dbReference type="NCBI Taxonomy" id="157466"/>
    <lineage>
        <taxon>Bacteria</taxon>
        <taxon>Bacillati</taxon>
        <taxon>Armatimonadota</taxon>
        <taxon>environmental samples</taxon>
    </lineage>
</organism>
<evidence type="ECO:0000313" key="1">
    <source>
        <dbReference type="EMBL" id="CAA9244766.1"/>
    </source>
</evidence>
<sequence length="463" mass="50069">MNEQATPTAQPARRWTAEEMERIEALIAGIESKQVASVPLGPQEAACDAALQAMARAEADARDAFSAFYLGLGEAQGGDGHVYLPADVAARVNAWVESTRAWEAAVDAAFLALPAPPARPPAVPRRTGARLRATLPAAFRVPTAEPARDLLAALFAPRRWQANDAGTAIWAQLSDTRVQIELDDVAGFGPERAVQQIARHGASVAQTFLAMTGLWLEHNQDRPHETYLTAHASDLLRYQGRKETPRGGYHAEDALAKGRDVYLLSRISVPASEVATFEGGRRVVKTLSIGRLLSLESLHAEQTAEGGQVHSVVRFRYHPGKDVHDWICGDRTQYAALSGKLLTYHPVRQKFQILLGLCLAYHDRANRRNGLPARRIGLPALLKLAAIDIPTKRVAEFLVSIEDALNDLARDGVIAGARLEKPDGWADLLASRKTREVIARSVVSYPSLLAPKGEGGGTAAAAD</sequence>
<proteinExistence type="predicted"/>
<dbReference type="AlphaFoldDB" id="A0A6J4I9S3"/>
<dbReference type="EMBL" id="CADCTO010000206">
    <property type="protein sequence ID" value="CAA9244766.1"/>
    <property type="molecule type" value="Genomic_DNA"/>
</dbReference>
<gene>
    <name evidence="1" type="ORF">AVDCRST_MAG63-1607</name>
</gene>
<name>A0A6J4I9S3_9BACT</name>
<protein>
    <submittedName>
        <fullName evidence="1">Uncharacterized protein</fullName>
    </submittedName>
</protein>
<reference evidence="1" key="1">
    <citation type="submission" date="2020-02" db="EMBL/GenBank/DDBJ databases">
        <authorList>
            <person name="Meier V. D."/>
        </authorList>
    </citation>
    <scope>NUCLEOTIDE SEQUENCE</scope>
    <source>
        <strain evidence="1">AVDCRST_MAG63</strain>
    </source>
</reference>
<accession>A0A6J4I9S3</accession>